<evidence type="ECO:0000313" key="2">
    <source>
        <dbReference type="Proteomes" id="UP000762676"/>
    </source>
</evidence>
<protein>
    <submittedName>
        <fullName evidence="1">Uncharacterized protein</fullName>
    </submittedName>
</protein>
<name>A0AAV4G8H2_9GAST</name>
<dbReference type="EMBL" id="BMAT01011867">
    <property type="protein sequence ID" value="GFR80991.1"/>
    <property type="molecule type" value="Genomic_DNA"/>
</dbReference>
<accession>A0AAV4G8H2</accession>
<keyword evidence="2" id="KW-1185">Reference proteome</keyword>
<comment type="caution">
    <text evidence="1">The sequence shown here is derived from an EMBL/GenBank/DDBJ whole genome shotgun (WGS) entry which is preliminary data.</text>
</comment>
<dbReference type="Proteomes" id="UP000762676">
    <property type="component" value="Unassembled WGS sequence"/>
</dbReference>
<dbReference type="AlphaFoldDB" id="A0AAV4G8H2"/>
<organism evidence="1 2">
    <name type="scientific">Elysia marginata</name>
    <dbReference type="NCBI Taxonomy" id="1093978"/>
    <lineage>
        <taxon>Eukaryota</taxon>
        <taxon>Metazoa</taxon>
        <taxon>Spiralia</taxon>
        <taxon>Lophotrochozoa</taxon>
        <taxon>Mollusca</taxon>
        <taxon>Gastropoda</taxon>
        <taxon>Heterobranchia</taxon>
        <taxon>Euthyneura</taxon>
        <taxon>Panpulmonata</taxon>
        <taxon>Sacoglossa</taxon>
        <taxon>Placobranchoidea</taxon>
        <taxon>Plakobranchidae</taxon>
        <taxon>Elysia</taxon>
    </lineage>
</organism>
<proteinExistence type="predicted"/>
<reference evidence="1 2" key="1">
    <citation type="journal article" date="2021" name="Elife">
        <title>Chloroplast acquisition without the gene transfer in kleptoplastic sea slugs, Plakobranchus ocellatus.</title>
        <authorList>
            <person name="Maeda T."/>
            <person name="Takahashi S."/>
            <person name="Yoshida T."/>
            <person name="Shimamura S."/>
            <person name="Takaki Y."/>
            <person name="Nagai Y."/>
            <person name="Toyoda A."/>
            <person name="Suzuki Y."/>
            <person name="Arimoto A."/>
            <person name="Ishii H."/>
            <person name="Satoh N."/>
            <person name="Nishiyama T."/>
            <person name="Hasebe M."/>
            <person name="Maruyama T."/>
            <person name="Minagawa J."/>
            <person name="Obokata J."/>
            <person name="Shigenobu S."/>
        </authorList>
    </citation>
    <scope>NUCLEOTIDE SEQUENCE [LARGE SCALE GENOMIC DNA]</scope>
</reference>
<sequence>MSTVDGLARCRLQMACKARFLPEDPACATRGGDFLCSRLSHPGPELINQDRHNNRPDDDIAALQAGIACHISKHTGQRIGLQRFAKSTIKSKRFERQRRDRTTEADVVIIFLKAYAWYERENQNCPSIVRCKTGL</sequence>
<gene>
    <name evidence="1" type="ORF">ElyMa_005913700</name>
</gene>
<evidence type="ECO:0000313" key="1">
    <source>
        <dbReference type="EMBL" id="GFR80991.1"/>
    </source>
</evidence>